<comment type="caution">
    <text evidence="1">The sequence shown here is derived from an EMBL/GenBank/DDBJ whole genome shotgun (WGS) entry which is preliminary data.</text>
</comment>
<protein>
    <submittedName>
        <fullName evidence="1">Uncharacterized protein</fullName>
    </submittedName>
</protein>
<keyword evidence="2" id="KW-1185">Reference proteome</keyword>
<evidence type="ECO:0000313" key="2">
    <source>
        <dbReference type="Proteomes" id="UP001596103"/>
    </source>
</evidence>
<sequence length="376" mass="41843">MNTNSNVAIAGEDPWTLYDFDKDGLEVFDGQNCDYYLLCYTDGALDNGVVLKASGAGRSGLFAECDASGAFGMARIDPRSVAAYVEVRRPEFTDEVMVALARSRKKVVFWYGGQLVGSVETRRPRDQLNELYGRPFEISDGNLTVFECDQDEAPEEAYWVEETLVVTPLRIDVSVVPTSERIAQVEKVAQQRRVDSEARAIKKCEKKTRRANEARLLELGTIFDEAAAMAALAPHAATFSPFGLQLEYEGYVKRITEKHFPSFVATAAADPDGVPAACVAAQVAFDEKCRHKISMMLAKVPPLQQREKTRAEFEGRTGLKLIFAGEVSQLVSGSNVIARTIREEARSWLTPYGNQKLYALEDVEREVAKRRQLAYD</sequence>
<evidence type="ECO:0000313" key="1">
    <source>
        <dbReference type="EMBL" id="MFC5427946.1"/>
    </source>
</evidence>
<dbReference type="EMBL" id="JBHSMP010000007">
    <property type="protein sequence ID" value="MFC5427946.1"/>
    <property type="molecule type" value="Genomic_DNA"/>
</dbReference>
<accession>A0ABW0J4L9</accession>
<gene>
    <name evidence="1" type="ORF">ACFPTO_03850</name>
</gene>
<organism evidence="1 2">
    <name type="scientific">Paraburkholderia denitrificans</name>
    <dbReference type="NCBI Taxonomy" id="694025"/>
    <lineage>
        <taxon>Bacteria</taxon>
        <taxon>Pseudomonadati</taxon>
        <taxon>Pseudomonadota</taxon>
        <taxon>Betaproteobacteria</taxon>
        <taxon>Burkholderiales</taxon>
        <taxon>Burkholderiaceae</taxon>
        <taxon>Paraburkholderia</taxon>
    </lineage>
</organism>
<dbReference type="Proteomes" id="UP001596103">
    <property type="component" value="Unassembled WGS sequence"/>
</dbReference>
<proteinExistence type="predicted"/>
<name>A0ABW0J4L9_9BURK</name>
<reference evidence="2" key="1">
    <citation type="journal article" date="2019" name="Int. J. Syst. Evol. Microbiol.">
        <title>The Global Catalogue of Microorganisms (GCM) 10K type strain sequencing project: providing services to taxonomists for standard genome sequencing and annotation.</title>
        <authorList>
            <consortium name="The Broad Institute Genomics Platform"/>
            <consortium name="The Broad Institute Genome Sequencing Center for Infectious Disease"/>
            <person name="Wu L."/>
            <person name="Ma J."/>
        </authorList>
    </citation>
    <scope>NUCLEOTIDE SEQUENCE [LARGE SCALE GENOMIC DNA]</scope>
    <source>
        <strain evidence="2">CCUG 56042</strain>
    </source>
</reference>
<dbReference type="RefSeq" id="WP_377709583.1">
    <property type="nucleotide sequence ID" value="NZ_JBHSMP010000007.1"/>
</dbReference>